<sequence>MREITTKQLRIAFIAIAGGVILGALSLVRLGSILIALGTGVIAIARWNTGKVERYLAIGIAIALLALAISLPRGL</sequence>
<proteinExistence type="predicted"/>
<keyword evidence="1" id="KW-1133">Transmembrane helix</keyword>
<accession>A0A6J7DJZ7</accession>
<feature type="transmembrane region" description="Helical" evidence="1">
    <location>
        <begin position="12"/>
        <end position="43"/>
    </location>
</feature>
<dbReference type="AlphaFoldDB" id="A0A6J7DJZ7"/>
<dbReference type="EMBL" id="CAFBLW010000013">
    <property type="protein sequence ID" value="CAB4870811.1"/>
    <property type="molecule type" value="Genomic_DNA"/>
</dbReference>
<evidence type="ECO:0000256" key="1">
    <source>
        <dbReference type="SAM" id="Phobius"/>
    </source>
</evidence>
<evidence type="ECO:0000313" key="2">
    <source>
        <dbReference type="EMBL" id="CAB4870811.1"/>
    </source>
</evidence>
<name>A0A6J7DJZ7_9ZZZZ</name>
<keyword evidence="1" id="KW-0472">Membrane</keyword>
<keyword evidence="1" id="KW-0812">Transmembrane</keyword>
<protein>
    <submittedName>
        <fullName evidence="2">Unannotated protein</fullName>
    </submittedName>
</protein>
<organism evidence="2">
    <name type="scientific">freshwater metagenome</name>
    <dbReference type="NCBI Taxonomy" id="449393"/>
    <lineage>
        <taxon>unclassified sequences</taxon>
        <taxon>metagenomes</taxon>
        <taxon>ecological metagenomes</taxon>
    </lineage>
</organism>
<gene>
    <name evidence="2" type="ORF">UFOPK3461_00315</name>
</gene>
<reference evidence="2" key="1">
    <citation type="submission" date="2020-05" db="EMBL/GenBank/DDBJ databases">
        <authorList>
            <person name="Chiriac C."/>
            <person name="Salcher M."/>
            <person name="Ghai R."/>
            <person name="Kavagutti S V."/>
        </authorList>
    </citation>
    <scope>NUCLEOTIDE SEQUENCE</scope>
</reference>
<feature type="transmembrane region" description="Helical" evidence="1">
    <location>
        <begin position="55"/>
        <end position="72"/>
    </location>
</feature>